<keyword evidence="1" id="KW-0808">Transferase</keyword>
<feature type="region of interest" description="Disordered" evidence="3">
    <location>
        <begin position="181"/>
        <end position="203"/>
    </location>
</feature>
<keyword evidence="2" id="KW-0012">Acyltransferase</keyword>
<feature type="region of interest" description="Disordered" evidence="3">
    <location>
        <begin position="1"/>
        <end position="30"/>
    </location>
</feature>
<evidence type="ECO:0000256" key="3">
    <source>
        <dbReference type="SAM" id="MobiDB-lite"/>
    </source>
</evidence>
<feature type="domain" description="N-acetyltransferase" evidence="4">
    <location>
        <begin position="37"/>
        <end position="203"/>
    </location>
</feature>
<dbReference type="Gene3D" id="3.40.630.30">
    <property type="match status" value="1"/>
</dbReference>
<dbReference type="InterPro" id="IPR050832">
    <property type="entry name" value="Bact_Acetyltransf"/>
</dbReference>
<name>A0A543KMU4_9MICO</name>
<evidence type="ECO:0000313" key="6">
    <source>
        <dbReference type="Proteomes" id="UP000315133"/>
    </source>
</evidence>
<dbReference type="OrthoDB" id="9799092at2"/>
<dbReference type="RefSeq" id="WP_141818026.1">
    <property type="nucleotide sequence ID" value="NZ_BAAAIL010000003.1"/>
</dbReference>
<evidence type="ECO:0000313" key="5">
    <source>
        <dbReference type="EMBL" id="TQM96400.1"/>
    </source>
</evidence>
<dbReference type="Pfam" id="PF00583">
    <property type="entry name" value="Acetyltransf_1"/>
    <property type="match status" value="1"/>
</dbReference>
<keyword evidence="6" id="KW-1185">Reference proteome</keyword>
<feature type="compositionally biased region" description="Basic and acidic residues" evidence="3">
    <location>
        <begin position="193"/>
        <end position="203"/>
    </location>
</feature>
<dbReference type="AlphaFoldDB" id="A0A543KMU4"/>
<evidence type="ECO:0000256" key="2">
    <source>
        <dbReference type="ARBA" id="ARBA00023315"/>
    </source>
</evidence>
<reference evidence="5 6" key="1">
    <citation type="submission" date="2019-06" db="EMBL/GenBank/DDBJ databases">
        <title>Sequencing the genomes of 1000 actinobacteria strains.</title>
        <authorList>
            <person name="Klenk H.-P."/>
        </authorList>
    </citation>
    <scope>NUCLEOTIDE SEQUENCE [LARGE SCALE GENOMIC DNA]</scope>
    <source>
        <strain evidence="5 6">DSM 12362</strain>
    </source>
</reference>
<dbReference type="PROSITE" id="PS51186">
    <property type="entry name" value="GNAT"/>
    <property type="match status" value="1"/>
</dbReference>
<dbReference type="SUPFAM" id="SSF55729">
    <property type="entry name" value="Acyl-CoA N-acyltransferases (Nat)"/>
    <property type="match status" value="1"/>
</dbReference>
<proteinExistence type="predicted"/>
<gene>
    <name evidence="5" type="ORF">FB476_1266</name>
</gene>
<evidence type="ECO:0000256" key="1">
    <source>
        <dbReference type="ARBA" id="ARBA00022679"/>
    </source>
</evidence>
<dbReference type="CDD" id="cd04301">
    <property type="entry name" value="NAT_SF"/>
    <property type="match status" value="1"/>
</dbReference>
<dbReference type="Proteomes" id="UP000315133">
    <property type="component" value="Unassembled WGS sequence"/>
</dbReference>
<accession>A0A543KMU4</accession>
<dbReference type="GO" id="GO:0005840">
    <property type="term" value="C:ribosome"/>
    <property type="evidence" value="ECO:0007669"/>
    <property type="project" value="UniProtKB-KW"/>
</dbReference>
<evidence type="ECO:0000259" key="4">
    <source>
        <dbReference type="PROSITE" id="PS51186"/>
    </source>
</evidence>
<feature type="compositionally biased region" description="Basic and acidic residues" evidence="3">
    <location>
        <begin position="77"/>
        <end position="95"/>
    </location>
</feature>
<keyword evidence="5" id="KW-0687">Ribonucleoprotein</keyword>
<dbReference type="PANTHER" id="PTHR43877">
    <property type="entry name" value="AMINOALKYLPHOSPHONATE N-ACETYLTRANSFERASE-RELATED-RELATED"/>
    <property type="match status" value="1"/>
</dbReference>
<comment type="caution">
    <text evidence="5">The sequence shown here is derived from an EMBL/GenBank/DDBJ whole genome shotgun (WGS) entry which is preliminary data.</text>
</comment>
<protein>
    <submittedName>
        <fullName evidence="5">Ribosomal protein S18 acetylase RimI-like enzyme</fullName>
    </submittedName>
</protein>
<dbReference type="GO" id="GO:0016747">
    <property type="term" value="F:acyltransferase activity, transferring groups other than amino-acyl groups"/>
    <property type="evidence" value="ECO:0007669"/>
    <property type="project" value="InterPro"/>
</dbReference>
<feature type="region of interest" description="Disordered" evidence="3">
    <location>
        <begin position="77"/>
        <end position="96"/>
    </location>
</feature>
<dbReference type="InterPro" id="IPR000182">
    <property type="entry name" value="GNAT_dom"/>
</dbReference>
<organism evidence="5 6">
    <name type="scientific">Ornithinimicrobium humiphilum</name>
    <dbReference type="NCBI Taxonomy" id="125288"/>
    <lineage>
        <taxon>Bacteria</taxon>
        <taxon>Bacillati</taxon>
        <taxon>Actinomycetota</taxon>
        <taxon>Actinomycetes</taxon>
        <taxon>Micrococcales</taxon>
        <taxon>Ornithinimicrobiaceae</taxon>
        <taxon>Ornithinimicrobium</taxon>
    </lineage>
</organism>
<sequence>MASAESDPTAPVPPAGEDGRRRRIPTGREVAAREDGVHVVRLTPDDWESYAELRIGMLRDAPGAFWSRLEDVQGRTEEEWRRSSDGRTLQARDADGSPLGTLTLLTSLTPPELGLQPGSADALVLAVYVVPAARGRGVVDLLLDTALEVARDGLGARRMLLQVNERNVVARRVYERHGYTLTGRSLPHPHQPGGRDLEMARPV</sequence>
<keyword evidence="5" id="KW-0689">Ribosomal protein</keyword>
<dbReference type="EMBL" id="VFPU01000001">
    <property type="protein sequence ID" value="TQM96400.1"/>
    <property type="molecule type" value="Genomic_DNA"/>
</dbReference>
<dbReference type="InterPro" id="IPR016181">
    <property type="entry name" value="Acyl_CoA_acyltransferase"/>
</dbReference>